<dbReference type="Proteomes" id="UP001140453">
    <property type="component" value="Unassembled WGS sequence"/>
</dbReference>
<evidence type="ECO:0000313" key="2">
    <source>
        <dbReference type="EMBL" id="KAJ4389573.1"/>
    </source>
</evidence>
<proteinExistence type="predicted"/>
<keyword evidence="3" id="KW-1185">Reference proteome</keyword>
<dbReference type="OrthoDB" id="5174963at2759"/>
<evidence type="ECO:0000313" key="3">
    <source>
        <dbReference type="Proteomes" id="UP001140453"/>
    </source>
</evidence>
<dbReference type="EMBL" id="JAPEVB010000004">
    <property type="protein sequence ID" value="KAJ4389573.1"/>
    <property type="molecule type" value="Genomic_DNA"/>
</dbReference>
<feature type="signal peptide" evidence="1">
    <location>
        <begin position="1"/>
        <end position="16"/>
    </location>
</feature>
<accession>A0A9W8YPC5</accession>
<feature type="chain" id="PRO_5040981746" evidence="1">
    <location>
        <begin position="17"/>
        <end position="101"/>
    </location>
</feature>
<comment type="caution">
    <text evidence="2">The sequence shown here is derived from an EMBL/GenBank/DDBJ whole genome shotgun (WGS) entry which is preliminary data.</text>
</comment>
<dbReference type="AlphaFoldDB" id="A0A9W8YPC5"/>
<sequence length="101" mass="10701">MQTATFALALFGAVSALVARQPIVPGEPGLSLISYRPYCPVCDTVELNNNCLSQGASCMQSIYEPGNAPEACTSRCASTCQQISYTANSDYGYTCNTTRTA</sequence>
<name>A0A9W8YPC5_9PEZI</name>
<evidence type="ECO:0000256" key="1">
    <source>
        <dbReference type="SAM" id="SignalP"/>
    </source>
</evidence>
<protein>
    <submittedName>
        <fullName evidence="2">Uncharacterized protein</fullName>
    </submittedName>
</protein>
<reference evidence="2" key="1">
    <citation type="submission" date="2022-10" db="EMBL/GenBank/DDBJ databases">
        <title>Tapping the CABI collections for fungal endophytes: first genome assemblies for Collariella, Neodidymelliopsis, Ascochyta clinopodiicola, Didymella pomorum, Didymosphaeria variabile, Neocosmospora piperis and Neocucurbitaria cava.</title>
        <authorList>
            <person name="Hill R."/>
        </authorList>
    </citation>
    <scope>NUCLEOTIDE SEQUENCE</scope>
    <source>
        <strain evidence="2">IMI 355082</strain>
    </source>
</reference>
<gene>
    <name evidence="2" type="ORF">N0V93_007044</name>
</gene>
<organism evidence="2 3">
    <name type="scientific">Gnomoniopsis smithogilvyi</name>
    <dbReference type="NCBI Taxonomy" id="1191159"/>
    <lineage>
        <taxon>Eukaryota</taxon>
        <taxon>Fungi</taxon>
        <taxon>Dikarya</taxon>
        <taxon>Ascomycota</taxon>
        <taxon>Pezizomycotina</taxon>
        <taxon>Sordariomycetes</taxon>
        <taxon>Sordariomycetidae</taxon>
        <taxon>Diaporthales</taxon>
        <taxon>Gnomoniaceae</taxon>
        <taxon>Gnomoniopsis</taxon>
    </lineage>
</organism>
<keyword evidence="1" id="KW-0732">Signal</keyword>